<evidence type="ECO:0000313" key="1">
    <source>
        <dbReference type="EMBL" id="MBU3850578.1"/>
    </source>
</evidence>
<protein>
    <submittedName>
        <fullName evidence="1">Uncharacterized protein</fullName>
    </submittedName>
</protein>
<sequence>MKELTTGVSIQLITDMIGRKAFTEGYNAISYEATKKHIQRLSNLNFENIDEKERDNYMKFIQNLDTWLLWARKQDYLYEFQREALVDLYFMLS</sequence>
<evidence type="ECO:0000313" key="2">
    <source>
        <dbReference type="Proteomes" id="UP000823914"/>
    </source>
</evidence>
<comment type="caution">
    <text evidence="1">The sequence shown here is derived from an EMBL/GenBank/DDBJ whole genome shotgun (WGS) entry which is preliminary data.</text>
</comment>
<dbReference type="Proteomes" id="UP000823914">
    <property type="component" value="Unassembled WGS sequence"/>
</dbReference>
<proteinExistence type="predicted"/>
<reference evidence="1" key="1">
    <citation type="journal article" date="2021" name="PeerJ">
        <title>Extensive microbial diversity within the chicken gut microbiome revealed by metagenomics and culture.</title>
        <authorList>
            <person name="Gilroy R."/>
            <person name="Ravi A."/>
            <person name="Getino M."/>
            <person name="Pursley I."/>
            <person name="Horton D.L."/>
            <person name="Alikhan N.F."/>
            <person name="Baker D."/>
            <person name="Gharbi K."/>
            <person name="Hall N."/>
            <person name="Watson M."/>
            <person name="Adriaenssens E.M."/>
            <person name="Foster-Nyarko E."/>
            <person name="Jarju S."/>
            <person name="Secka A."/>
            <person name="Antonio M."/>
            <person name="Oren A."/>
            <person name="Chaudhuri R.R."/>
            <person name="La Ragione R."/>
            <person name="Hildebrand F."/>
            <person name="Pallen M.J."/>
        </authorList>
    </citation>
    <scope>NUCLEOTIDE SEQUENCE</scope>
    <source>
        <strain evidence="1">Gambia15-2214</strain>
    </source>
</reference>
<reference evidence="1" key="2">
    <citation type="submission" date="2021-04" db="EMBL/GenBank/DDBJ databases">
        <authorList>
            <person name="Gilroy R."/>
        </authorList>
    </citation>
    <scope>NUCLEOTIDE SEQUENCE</scope>
    <source>
        <strain evidence="1">Gambia15-2214</strain>
    </source>
</reference>
<dbReference type="AlphaFoldDB" id="A0A9E2P0Z7"/>
<feature type="non-terminal residue" evidence="1">
    <location>
        <position position="93"/>
    </location>
</feature>
<dbReference type="EMBL" id="JAHLFV010000196">
    <property type="protein sequence ID" value="MBU3850578.1"/>
    <property type="molecule type" value="Genomic_DNA"/>
</dbReference>
<accession>A0A9E2P0Z7</accession>
<organism evidence="1 2">
    <name type="scientific">Candidatus Treponema excrementipullorum</name>
    <dbReference type="NCBI Taxonomy" id="2838768"/>
    <lineage>
        <taxon>Bacteria</taxon>
        <taxon>Pseudomonadati</taxon>
        <taxon>Spirochaetota</taxon>
        <taxon>Spirochaetia</taxon>
        <taxon>Spirochaetales</taxon>
        <taxon>Treponemataceae</taxon>
        <taxon>Treponema</taxon>
    </lineage>
</organism>
<name>A0A9E2P0Z7_9SPIR</name>
<gene>
    <name evidence="1" type="ORF">IAA16_08435</name>
</gene>